<sequence length="249" mass="27090">MIGYPRAGITAAAIVAALLAAPLQAGTADVQEALANPERSEAERALDESRMPAEVIAFSGIEEGAVVADFMAGGGYYTALLARQVGPDGRVYAVNPAGFHDPKVWAPVLRDNANIRVMPVAPQAMLIAPGSVDTIFTHLVFHDLYWESEQYKFPRLDVDFVLANWFAAVKPGGSVIVVDHVGPAGDPRKITQSLHRIDPETVIAAMSRAGFTLEKRSDMLQRSEDDGAKNVFDPEIRGKTDRFVMKFRR</sequence>
<dbReference type="SUPFAM" id="SSF53335">
    <property type="entry name" value="S-adenosyl-L-methionine-dependent methyltransferases"/>
    <property type="match status" value="1"/>
</dbReference>
<gene>
    <name evidence="2" type="ORF">GRI43_12115</name>
</gene>
<keyword evidence="2" id="KW-0808">Transferase</keyword>
<dbReference type="GO" id="GO:0032259">
    <property type="term" value="P:methylation"/>
    <property type="evidence" value="ECO:0007669"/>
    <property type="project" value="UniProtKB-KW"/>
</dbReference>
<keyword evidence="2" id="KW-0489">Methyltransferase</keyword>
<dbReference type="InterPro" id="IPR016980">
    <property type="entry name" value="S-AdoMet-dep_MeTrfase_Alr7345"/>
</dbReference>
<comment type="caution">
    <text evidence="2">The sequence shown here is derived from an EMBL/GenBank/DDBJ whole genome shotgun (WGS) entry which is preliminary data.</text>
</comment>
<protein>
    <submittedName>
        <fullName evidence="2">Methyltransferase</fullName>
    </submittedName>
</protein>
<dbReference type="Proteomes" id="UP000471435">
    <property type="component" value="Unassembled WGS sequence"/>
</dbReference>
<dbReference type="GO" id="GO:0008168">
    <property type="term" value="F:methyltransferase activity"/>
    <property type="evidence" value="ECO:0007669"/>
    <property type="project" value="UniProtKB-KW"/>
</dbReference>
<proteinExistence type="predicted"/>
<dbReference type="RefSeq" id="WP_160731344.1">
    <property type="nucleotide sequence ID" value="NZ_WTYP01000002.1"/>
</dbReference>
<name>A0A6I4V8E1_9SPHN</name>
<keyword evidence="1" id="KW-0732">Signal</keyword>
<dbReference type="AlphaFoldDB" id="A0A6I4V8E1"/>
<evidence type="ECO:0000313" key="3">
    <source>
        <dbReference type="Proteomes" id="UP000471435"/>
    </source>
</evidence>
<reference evidence="2 3" key="1">
    <citation type="submission" date="2019-12" db="EMBL/GenBank/DDBJ databases">
        <title>Genomic-based taxomic classification of the family Erythrobacteraceae.</title>
        <authorList>
            <person name="Xu L."/>
        </authorList>
    </citation>
    <scope>NUCLEOTIDE SEQUENCE [LARGE SCALE GENOMIC DNA]</scope>
    <source>
        <strain evidence="2 3">SW-109</strain>
    </source>
</reference>
<dbReference type="InterPro" id="IPR029063">
    <property type="entry name" value="SAM-dependent_MTases_sf"/>
</dbReference>
<feature type="chain" id="PRO_5026042098" evidence="1">
    <location>
        <begin position="28"/>
        <end position="249"/>
    </location>
</feature>
<feature type="signal peptide" evidence="1">
    <location>
        <begin position="1"/>
        <end position="27"/>
    </location>
</feature>
<dbReference type="Gene3D" id="3.40.50.150">
    <property type="entry name" value="Vaccinia Virus protein VP39"/>
    <property type="match status" value="1"/>
</dbReference>
<keyword evidence="3" id="KW-1185">Reference proteome</keyword>
<evidence type="ECO:0000256" key="1">
    <source>
        <dbReference type="SAM" id="SignalP"/>
    </source>
</evidence>
<dbReference type="OrthoDB" id="9342567at2"/>
<evidence type="ECO:0000313" key="2">
    <source>
        <dbReference type="EMBL" id="MXP48132.1"/>
    </source>
</evidence>
<dbReference type="PIRSF" id="PIRSF031679">
    <property type="entry name" value="Mtase_Alr7345_prd"/>
    <property type="match status" value="1"/>
</dbReference>
<dbReference type="EMBL" id="WTYP01000002">
    <property type="protein sequence ID" value="MXP48132.1"/>
    <property type="molecule type" value="Genomic_DNA"/>
</dbReference>
<organism evidence="2 3">
    <name type="scientific">Pontixanthobacter luteolus</name>
    <dbReference type="NCBI Taxonomy" id="295089"/>
    <lineage>
        <taxon>Bacteria</taxon>
        <taxon>Pseudomonadati</taxon>
        <taxon>Pseudomonadota</taxon>
        <taxon>Alphaproteobacteria</taxon>
        <taxon>Sphingomonadales</taxon>
        <taxon>Erythrobacteraceae</taxon>
        <taxon>Pontixanthobacter</taxon>
    </lineage>
</organism>
<accession>A0A6I4V8E1</accession>